<feature type="region of interest" description="Disordered" evidence="2">
    <location>
        <begin position="599"/>
        <end position="649"/>
    </location>
</feature>
<reference evidence="3" key="1">
    <citation type="journal article" date="2020" name="bioRxiv">
        <title>Comparative genomics of Chlamydomonas.</title>
        <authorList>
            <person name="Craig R.J."/>
            <person name="Hasan A.R."/>
            <person name="Ness R.W."/>
            <person name="Keightley P.D."/>
        </authorList>
    </citation>
    <scope>NUCLEOTIDE SEQUENCE</scope>
    <source>
        <strain evidence="3">CCAP 11/173</strain>
    </source>
</reference>
<evidence type="ECO:0000313" key="3">
    <source>
        <dbReference type="EMBL" id="KAG2448158.1"/>
    </source>
</evidence>
<sequence>MHDDTGPSPLRASRAGASFLLSAASTSGTAQAHGGCDHLAGALAPQQRSALVALACPDLPPSALSGRLHLQAQQRARSALGRHERACASGYRPHLRAAATARAVLAAGAGLAPADEAAAAREHQAVQHHRRENALWQNLLDAATVCAHYTYEYRKAHVPSVELADNVVQALGRVGQATRALCARAVATMVACLPVAADAEQQQRQRQHTTAFGCVVSDVSECVEAPSWLLAREAARMLPARAALLLHCHDVLARPVEPYDVLLGEEVAEAAADAAATGADHDFAFGGLTVGQHMAAATVLADALQRHWDPGSRSHQWPLLCTDLTVLASVVSAAQALVLQQSTSIAQAGGPGVLAALTRPAVLLRAARVVSSELLFQVPPCDALPLVRSMLRHYFCSCLQDAFASALRLRGCMAAAATAAADVAKGVNGAAAAHGLGGAGGESDAQQQRQRLVAEMQQLRRLFEEAQEGCGKLLRQDYTRLLEAEEEVAAVAPRQEATAAQAGGGGGGSKPKGKVGAPGPPPKHSERHAAPAAEGVVSEQRRRLAHDRRTHLRLGLGLQVSRFRLAPAMFDTPLPPAGSAAAATTTATAAAAVAMPFTHAIQPPPPSPPLPQRELPLPLPRTQQQQHHHQQQHGQHQGKQPQPSPQPPQVVLMLPAAARHHAELDAIGSGEDRWVESEERAAFGWAAAESANRAAVARAMVGVLTPCWEAPLATLQRLRMSASGGPSVAAPAVTTAERPAAAEQPPPPLPPIPGPSPSSLVLQGAPAICYSLARTAAVNYVLDRVARGLAAAVTASEAVPDAALPPLQARLAAELAAVAAAAAGERHDPDRLPGSIRALAYTSEGASRVFAAVNKATSTLDECHQICGWPLVMTLESGSQELWERQQAGGVPQEQLMLLQDLRGGVDTEALLQREARLVATWAAQPGLAQAQDSPPGAQQGEEDTKGALAAAVRARISHELPVCDDAGVGTTGAALGSLLESALQRHPLRAAWLQPAHDQQTLAVALALAEPAHGGRARTAAADPSGEALVAVPLLDESVLKAEAGEPVRRHLQAVAQLVLRDVTQPTTTLGDGSAELHGQQHDEAAARNQRGGGSSSSTDSSSSTTRRMPPLVGACRKLRDDWPLRLPLALNRAVCRVANLGYHTVGWALSSLSPLQLEPAGGRASSMAFRTASSLLVDAALRRVEQGPPPAPPPEASPSDPTSLDVGEQMAQECEILKQGLASAQDVMQLCCALADLEAAGQEAAERDGDGPERELSRAQDLHLLAPDVLDDLLAAPPVPDWGREEVVAEEGVADEGVAEEGGAEEGKEEKGMGTGEEGAGRAGAGGRRGGSSVAGPGVRLRRQALQLLGRDANSATNMRHALMEMLLGNERPAALRPGGGGRGPGPGGGGPGPSGQGPGPGGGSPGPGGGARGPSGSSPGPGGGGGPGPGGECVHVRSGGGGQGHMEEESAEPPKKRRWHAG</sequence>
<feature type="region of interest" description="Disordered" evidence="2">
    <location>
        <begin position="492"/>
        <end position="544"/>
    </location>
</feature>
<feature type="compositionally biased region" description="Basic and acidic residues" evidence="2">
    <location>
        <begin position="1448"/>
        <end position="1457"/>
    </location>
</feature>
<feature type="region of interest" description="Disordered" evidence="2">
    <location>
        <begin position="1186"/>
        <end position="1207"/>
    </location>
</feature>
<keyword evidence="1" id="KW-0175">Coiled coil</keyword>
<dbReference type="EMBL" id="JAEHOD010000018">
    <property type="protein sequence ID" value="KAG2448158.1"/>
    <property type="molecule type" value="Genomic_DNA"/>
</dbReference>
<feature type="region of interest" description="Disordered" evidence="2">
    <location>
        <begin position="1366"/>
        <end position="1465"/>
    </location>
</feature>
<dbReference type="Proteomes" id="UP000613740">
    <property type="component" value="Unassembled WGS sequence"/>
</dbReference>
<feature type="compositionally biased region" description="Low complexity" evidence="2">
    <location>
        <begin position="1097"/>
        <end position="1109"/>
    </location>
</feature>
<comment type="caution">
    <text evidence="3">The sequence shown here is derived from an EMBL/GenBank/DDBJ whole genome shotgun (WGS) entry which is preliminary data.</text>
</comment>
<feature type="compositionally biased region" description="Low complexity" evidence="2">
    <location>
        <begin position="632"/>
        <end position="641"/>
    </location>
</feature>
<feature type="region of interest" description="Disordered" evidence="2">
    <location>
        <begin position="723"/>
        <end position="756"/>
    </location>
</feature>
<feature type="compositionally biased region" description="Pro residues" evidence="2">
    <location>
        <begin position="602"/>
        <end position="611"/>
    </location>
</feature>
<feature type="coiled-coil region" evidence="1">
    <location>
        <begin position="442"/>
        <end position="476"/>
    </location>
</feature>
<feature type="compositionally biased region" description="Acidic residues" evidence="2">
    <location>
        <begin position="1293"/>
        <end position="1306"/>
    </location>
</feature>
<feature type="compositionally biased region" description="Gly residues" evidence="2">
    <location>
        <begin position="1380"/>
        <end position="1434"/>
    </location>
</feature>
<organism evidence="3 4">
    <name type="scientific">Chlamydomonas schloesseri</name>
    <dbReference type="NCBI Taxonomy" id="2026947"/>
    <lineage>
        <taxon>Eukaryota</taxon>
        <taxon>Viridiplantae</taxon>
        <taxon>Chlorophyta</taxon>
        <taxon>core chlorophytes</taxon>
        <taxon>Chlorophyceae</taxon>
        <taxon>CS clade</taxon>
        <taxon>Chlamydomonadales</taxon>
        <taxon>Chlamydomonadaceae</taxon>
        <taxon>Chlamydomonas</taxon>
    </lineage>
</organism>
<evidence type="ECO:0000256" key="2">
    <source>
        <dbReference type="SAM" id="MobiDB-lite"/>
    </source>
</evidence>
<evidence type="ECO:0000256" key="1">
    <source>
        <dbReference type="SAM" id="Coils"/>
    </source>
</evidence>
<accession>A0A835WIZ2</accession>
<feature type="compositionally biased region" description="Pro residues" evidence="2">
    <location>
        <begin position="744"/>
        <end position="756"/>
    </location>
</feature>
<keyword evidence="4" id="KW-1185">Reference proteome</keyword>
<feature type="region of interest" description="Disordered" evidence="2">
    <location>
        <begin position="927"/>
        <end position="947"/>
    </location>
</feature>
<evidence type="ECO:0000313" key="4">
    <source>
        <dbReference type="Proteomes" id="UP000613740"/>
    </source>
</evidence>
<feature type="compositionally biased region" description="Pro residues" evidence="2">
    <location>
        <begin position="1189"/>
        <end position="1198"/>
    </location>
</feature>
<feature type="region of interest" description="Disordered" evidence="2">
    <location>
        <begin position="1068"/>
        <end position="1110"/>
    </location>
</feature>
<feature type="compositionally biased region" description="Gly residues" evidence="2">
    <location>
        <begin position="1315"/>
        <end position="1332"/>
    </location>
</feature>
<feature type="compositionally biased region" description="Low complexity" evidence="2">
    <location>
        <begin position="723"/>
        <end position="743"/>
    </location>
</feature>
<name>A0A835WIZ2_9CHLO</name>
<feature type="compositionally biased region" description="Low complexity" evidence="2">
    <location>
        <begin position="612"/>
        <end position="625"/>
    </location>
</feature>
<proteinExistence type="predicted"/>
<protein>
    <submittedName>
        <fullName evidence="3">Uncharacterized protein</fullName>
    </submittedName>
</protein>
<gene>
    <name evidence="3" type="ORF">HYH02_006743</name>
</gene>
<feature type="region of interest" description="Disordered" evidence="2">
    <location>
        <begin position="1293"/>
        <end position="1341"/>
    </location>
</feature>